<evidence type="ECO:0000259" key="2">
    <source>
        <dbReference type="Pfam" id="PF00501"/>
    </source>
</evidence>
<dbReference type="Gene3D" id="3.40.50.12780">
    <property type="entry name" value="N-terminal domain of ligase-like"/>
    <property type="match status" value="1"/>
</dbReference>
<comment type="caution">
    <text evidence="4">The sequence shown here is derived from an EMBL/GenBank/DDBJ whole genome shotgun (WGS) entry which is preliminary data.</text>
</comment>
<evidence type="ECO:0000256" key="1">
    <source>
        <dbReference type="ARBA" id="ARBA00006432"/>
    </source>
</evidence>
<dbReference type="AlphaFoldDB" id="A0A2C5YAD7"/>
<dbReference type="Proteomes" id="UP000226192">
    <property type="component" value="Unassembled WGS sequence"/>
</dbReference>
<dbReference type="SUPFAM" id="SSF56801">
    <property type="entry name" value="Acetyl-CoA synthetase-like"/>
    <property type="match status" value="1"/>
</dbReference>
<reference evidence="4 5" key="1">
    <citation type="submission" date="2017-06" db="EMBL/GenBank/DDBJ databases">
        <title>Ant-infecting Ophiocordyceps genomes reveal a high diversity of potential behavioral manipulation genes and a possible major role for enterotoxins.</title>
        <authorList>
            <person name="De Bekker C."/>
            <person name="Evans H.C."/>
            <person name="Brachmann A."/>
            <person name="Hughes D.P."/>
        </authorList>
    </citation>
    <scope>NUCLEOTIDE SEQUENCE [LARGE SCALE GENOMIC DNA]</scope>
    <source>
        <strain evidence="4 5">Map64</strain>
    </source>
</reference>
<accession>A0A2C5YAD7</accession>
<keyword evidence="5" id="KW-1185">Reference proteome</keyword>
<dbReference type="PANTHER" id="PTHR43347">
    <property type="entry name" value="ACYL-COA SYNTHETASE"/>
    <property type="match status" value="1"/>
</dbReference>
<dbReference type="GO" id="GO:0050218">
    <property type="term" value="F:propionate-CoA ligase activity"/>
    <property type="evidence" value="ECO:0007669"/>
    <property type="project" value="TreeGrafter"/>
</dbReference>
<dbReference type="InterPro" id="IPR042099">
    <property type="entry name" value="ANL_N_sf"/>
</dbReference>
<gene>
    <name evidence="4" type="ORF">CDD81_4836</name>
</gene>
<dbReference type="InterPro" id="IPR020845">
    <property type="entry name" value="AMP-binding_CS"/>
</dbReference>
<evidence type="ECO:0008006" key="6">
    <source>
        <dbReference type="Google" id="ProtNLM"/>
    </source>
</evidence>
<feature type="domain" description="Acetyl-coenzyme A synthetase N-terminal" evidence="3">
    <location>
        <begin position="16"/>
        <end position="76"/>
    </location>
</feature>
<organism evidence="4 5">
    <name type="scientific">Ophiocordyceps australis</name>
    <dbReference type="NCBI Taxonomy" id="1399860"/>
    <lineage>
        <taxon>Eukaryota</taxon>
        <taxon>Fungi</taxon>
        <taxon>Dikarya</taxon>
        <taxon>Ascomycota</taxon>
        <taxon>Pezizomycotina</taxon>
        <taxon>Sordariomycetes</taxon>
        <taxon>Hypocreomycetidae</taxon>
        <taxon>Hypocreales</taxon>
        <taxon>Ophiocordycipitaceae</taxon>
        <taxon>Ophiocordyceps</taxon>
    </lineage>
</organism>
<evidence type="ECO:0000313" key="4">
    <source>
        <dbReference type="EMBL" id="PHH64222.1"/>
    </source>
</evidence>
<dbReference type="PROSITE" id="PS00455">
    <property type="entry name" value="AMP_BINDING"/>
    <property type="match status" value="1"/>
</dbReference>
<evidence type="ECO:0000259" key="3">
    <source>
        <dbReference type="Pfam" id="PF16177"/>
    </source>
</evidence>
<dbReference type="InterPro" id="IPR032387">
    <property type="entry name" value="ACAS_N"/>
</dbReference>
<dbReference type="STRING" id="1399860.A0A2C5YAD7"/>
<dbReference type="OrthoDB" id="1706066at2759"/>
<dbReference type="Pfam" id="PF00501">
    <property type="entry name" value="AMP-binding"/>
    <property type="match status" value="1"/>
</dbReference>
<evidence type="ECO:0000313" key="5">
    <source>
        <dbReference type="Proteomes" id="UP000226192"/>
    </source>
</evidence>
<comment type="similarity">
    <text evidence="1">Belongs to the ATP-dependent AMP-binding enzyme family.</text>
</comment>
<dbReference type="InterPro" id="IPR000873">
    <property type="entry name" value="AMP-dep_synth/lig_dom"/>
</dbReference>
<proteinExistence type="inferred from homology"/>
<dbReference type="PANTHER" id="PTHR43347:SF3">
    <property type="entry name" value="ACYL-COA SYNTHETASE SHORT-CHAIN FAMILY MEMBER 3, MITOCHONDRIAL"/>
    <property type="match status" value="1"/>
</dbReference>
<feature type="domain" description="AMP-dependent synthetase/ligase" evidence="2">
    <location>
        <begin position="80"/>
        <end position="505"/>
    </location>
</feature>
<protein>
    <recommendedName>
        <fullName evidence="6">AMP-dependent synthetase/ligase domain-containing protein</fullName>
    </recommendedName>
</protein>
<dbReference type="Pfam" id="PF16177">
    <property type="entry name" value="ACAS_N"/>
    <property type="match status" value="1"/>
</dbReference>
<dbReference type="EMBL" id="NJET01000034">
    <property type="protein sequence ID" value="PHH64222.1"/>
    <property type="molecule type" value="Genomic_DNA"/>
</dbReference>
<name>A0A2C5YAD7_9HYPO</name>
<sequence>MATGMQTRGKQYAQEQVLRDSLDNAGEFWARQAQRISWHKQPETVQQAVSKKLESGDEYTDWTWFPDGELSLCYNCVDRHVARGNGDEVALYYDSPVLGVKERYTYSQLGSEVEVLAGALRELGVGKGDVVVFYMPTIPATMIGLLAVNRLGAIHCVVFGGFAPTALAQRIEAVQPVALLTCSCGINGNEAPIAYQPLVQEALAQSRHAPRMVLVWQRAESKWETSSGPQAAIWQDVVASARERKIRAGCVAVKSSHASNILHTSGTTSKPKGVVRDTGGYAVGLQLSMQSMMDIHGPGDVVFTASDIGWIVGHSYLLYGPLLVGAASVLFEGKPVGTPDASAFWRLVDEYKVKAMFTAPAALRAIRYVDPDNEHLEQVGRGNGLRSLKTLFLAGEKSEPALVTAYQDLLTRHGALGAQVVDNWWLTEVGSPITGRAQCPAAAMACHSEFATTAMDDDKTRHSSLVLPLVPGSAGKAMPGFDVRILDDQGKEAKPGVQGNIALRLPLAPTCFHTLWEDEQRFYRGYLKRFGGNLLDTGDVGHLDAQGNLHVSGRADDLLNVSAHRLSNGESQVSLCPLPWEPSCSALGVVLVSPGRASLLG</sequence>